<dbReference type="Gene3D" id="1.10.150.50">
    <property type="entry name" value="Transcription Factor, Ets-1"/>
    <property type="match status" value="1"/>
</dbReference>
<dbReference type="PANTHER" id="PTHR23509">
    <property type="entry name" value="PA-PL1 PHOSPHOLIPASE FAMILY"/>
    <property type="match status" value="1"/>
</dbReference>
<dbReference type="InterPro" id="IPR058055">
    <property type="entry name" value="PA-PLA1"/>
</dbReference>
<keyword evidence="5" id="KW-1185">Reference proteome</keyword>
<comment type="caution">
    <text evidence="4">The sequence shown here is derived from an EMBL/GenBank/DDBJ whole genome shotgun (WGS) entry which is preliminary data.</text>
</comment>
<dbReference type="PANTHER" id="PTHR23509:SF10">
    <property type="entry name" value="LD21067P"/>
    <property type="match status" value="1"/>
</dbReference>
<dbReference type="AlphaFoldDB" id="A0A3S3PKG0"/>
<dbReference type="Proteomes" id="UP000285301">
    <property type="component" value="Unassembled WGS sequence"/>
</dbReference>
<proteinExistence type="inferred from homology"/>
<dbReference type="GO" id="GO:0004620">
    <property type="term" value="F:phospholipase activity"/>
    <property type="evidence" value="ECO:0007669"/>
    <property type="project" value="TreeGrafter"/>
</dbReference>
<protein>
    <submittedName>
        <fullName evidence="4">Phospholipase DDHD2-like protein</fullName>
    </submittedName>
</protein>
<dbReference type="InterPro" id="IPR013761">
    <property type="entry name" value="SAM/pointed_sf"/>
</dbReference>
<feature type="region of interest" description="Disordered" evidence="2">
    <location>
        <begin position="800"/>
        <end position="828"/>
    </location>
</feature>
<feature type="domain" description="DDHD" evidence="3">
    <location>
        <begin position="680"/>
        <end position="882"/>
    </location>
</feature>
<dbReference type="InterPro" id="IPR004177">
    <property type="entry name" value="DDHD_dom"/>
</dbReference>
<dbReference type="STRING" id="1965070.A0A3S3PKG0"/>
<dbReference type="SUPFAM" id="SSF47769">
    <property type="entry name" value="SAM/Pointed domain"/>
    <property type="match status" value="1"/>
</dbReference>
<organism evidence="4 5">
    <name type="scientific">Dinothrombium tinctorium</name>
    <dbReference type="NCBI Taxonomy" id="1965070"/>
    <lineage>
        <taxon>Eukaryota</taxon>
        <taxon>Metazoa</taxon>
        <taxon>Ecdysozoa</taxon>
        <taxon>Arthropoda</taxon>
        <taxon>Chelicerata</taxon>
        <taxon>Arachnida</taxon>
        <taxon>Acari</taxon>
        <taxon>Acariformes</taxon>
        <taxon>Trombidiformes</taxon>
        <taxon>Prostigmata</taxon>
        <taxon>Anystina</taxon>
        <taxon>Parasitengona</taxon>
        <taxon>Trombidioidea</taxon>
        <taxon>Trombidiidae</taxon>
        <taxon>Dinothrombium</taxon>
    </lineage>
</organism>
<dbReference type="EMBL" id="NCKU01000118">
    <property type="protein sequence ID" value="RWS17102.1"/>
    <property type="molecule type" value="Genomic_DNA"/>
</dbReference>
<dbReference type="SMART" id="SM01127">
    <property type="entry name" value="DDHD"/>
    <property type="match status" value="1"/>
</dbReference>
<reference evidence="4 5" key="1">
    <citation type="journal article" date="2018" name="Gigascience">
        <title>Genomes of trombidid mites reveal novel predicted allergens and laterally-transferred genes associated with secondary metabolism.</title>
        <authorList>
            <person name="Dong X."/>
            <person name="Chaisiri K."/>
            <person name="Xia D."/>
            <person name="Armstrong S.D."/>
            <person name="Fang Y."/>
            <person name="Donnelly M.J."/>
            <person name="Kadowaki T."/>
            <person name="McGarry J.W."/>
            <person name="Darby A.C."/>
            <person name="Makepeace B.L."/>
        </authorList>
    </citation>
    <scope>NUCLEOTIDE SEQUENCE [LARGE SCALE GENOMIC DNA]</scope>
    <source>
        <strain evidence="4">UoL-WK</strain>
    </source>
</reference>
<evidence type="ECO:0000313" key="4">
    <source>
        <dbReference type="EMBL" id="RWS17102.1"/>
    </source>
</evidence>
<dbReference type="PROSITE" id="PS51043">
    <property type="entry name" value="DDHD"/>
    <property type="match status" value="1"/>
</dbReference>
<sequence>MKSAIKFAEKVIGYSWDHFSLDSLLRRRSLLPLNNFYFLKNFTELQENRGIVGLLLAKAAGIAESCPTLNWSLRQGPAILPKQYILAETLELLLWACKHRSFAYQPISELILQEAFYNLEFIGHNEILHPIKSTITSAFECKNWQFDFEDIRKITDEEGCVRTWEQKIISRTAAITANAYSSLMLLAQHSQSVRTNAYEFGENFSLALHLNYEINYNYSNYRNETLTANLPLLLFLHSNQHLIDTIKENRNCSLTTFKIQSEISKNSNRIEEVFAKNKFTEFNVVSTNGGRYDVYVNERIRKSVYWCETPLPVRRCLWFYRYENQSNFTPYTEDFADYLEETYKEVSLSNKWHQKVDFGDQSQFFIFNGPNSGIHYHVELCSFDEWNDVSDSHFKRRHVRRGVQDFDIDQEESDKVDHLVFLVHGVGSVCDFKFRGLTEVVDDFRSISLSLAKIHFKDEISTNKMGRVEYLPVSWHTALHGDATGIDDRLKLITLQSIPKLRNFSNDTILDALFYTSPVYCQTIIDAVASEMNRLYKLFKTRNSYFNGSIAVVGHSLGSLILFDILAHQTTTNSVIKKVHDEEVKDLKSLLHFLNLSSYLDNFQKRNINLPLLSTFSDAEFEELGIPSIAIKAIREYFENVKNEKQIPPECNARKSSINSISYNFGSPGTGHPFIQYPQLDFNPQCFFALGSPIAMFLTVRGVETLKEDFKLPTCPHMFNIFHPFDPIAYRIEPLINSSFSNVKPVLIPHHKGRKRMHLELKENLYKVGSGLKHKVFESFKSTWNSINDFARRQRRSFPSIAEAQENNEQDTNNEQRSDELEAPDATENLTIGQLNSGRRIDYVLQEAPIEFFNEYIFALASHACYWESEDTALMLLKELYSLSSKR</sequence>
<comment type="similarity">
    <text evidence="1">Belongs to the PA-PLA1 family.</text>
</comment>
<accession>A0A3S3PKG0</accession>
<dbReference type="GO" id="GO:0046872">
    <property type="term" value="F:metal ion binding"/>
    <property type="evidence" value="ECO:0007669"/>
    <property type="project" value="InterPro"/>
</dbReference>
<dbReference type="Pfam" id="PF23464">
    <property type="entry name" value="WWE_3"/>
    <property type="match status" value="1"/>
</dbReference>
<evidence type="ECO:0000256" key="1">
    <source>
        <dbReference type="ARBA" id="ARBA00038464"/>
    </source>
</evidence>
<gene>
    <name evidence="4" type="ORF">B4U79_12555</name>
</gene>
<dbReference type="GO" id="GO:0030134">
    <property type="term" value="C:COPII-coated ER to Golgi transport vesicle"/>
    <property type="evidence" value="ECO:0007669"/>
    <property type="project" value="TreeGrafter"/>
</dbReference>
<dbReference type="InterPro" id="IPR057825">
    <property type="entry name" value="WWE_SEC23-DDH2"/>
</dbReference>
<evidence type="ECO:0000313" key="5">
    <source>
        <dbReference type="Proteomes" id="UP000285301"/>
    </source>
</evidence>
<feature type="compositionally biased region" description="Low complexity" evidence="2">
    <location>
        <begin position="803"/>
        <end position="813"/>
    </location>
</feature>
<evidence type="ECO:0000259" key="3">
    <source>
        <dbReference type="PROSITE" id="PS51043"/>
    </source>
</evidence>
<dbReference type="Pfam" id="PF02862">
    <property type="entry name" value="DDHD"/>
    <property type="match status" value="1"/>
</dbReference>
<evidence type="ECO:0000256" key="2">
    <source>
        <dbReference type="SAM" id="MobiDB-lite"/>
    </source>
</evidence>
<name>A0A3S3PKG0_9ACAR</name>
<dbReference type="OrthoDB" id="69269at2759"/>